<evidence type="ECO:0000256" key="7">
    <source>
        <dbReference type="SAM" id="Phobius"/>
    </source>
</evidence>
<keyword evidence="10" id="KW-1185">Reference proteome</keyword>
<dbReference type="SUPFAM" id="SSF103473">
    <property type="entry name" value="MFS general substrate transporter"/>
    <property type="match status" value="1"/>
</dbReference>
<dbReference type="RefSeq" id="XP_005841281.1">
    <property type="nucleotide sequence ID" value="XM_005841224.1"/>
</dbReference>
<dbReference type="EMBL" id="JH992967">
    <property type="protein sequence ID" value="EKX54301.1"/>
    <property type="molecule type" value="Genomic_DNA"/>
</dbReference>
<feature type="transmembrane region" description="Helical" evidence="7">
    <location>
        <begin position="349"/>
        <end position="372"/>
    </location>
</feature>
<dbReference type="Gene3D" id="1.20.1250.20">
    <property type="entry name" value="MFS general substrate transporter like domains"/>
    <property type="match status" value="1"/>
</dbReference>
<dbReference type="STRING" id="905079.L1K0F3"/>
<dbReference type="KEGG" id="gtt:GUITHDRAFT_63456"/>
<feature type="transmembrane region" description="Helical" evidence="7">
    <location>
        <begin position="384"/>
        <end position="405"/>
    </location>
</feature>
<name>L1K0F3_GUITC</name>
<organism evidence="8">
    <name type="scientific">Guillardia theta (strain CCMP2712)</name>
    <name type="common">Cryptophyte</name>
    <dbReference type="NCBI Taxonomy" id="905079"/>
    <lineage>
        <taxon>Eukaryota</taxon>
        <taxon>Cryptophyceae</taxon>
        <taxon>Pyrenomonadales</taxon>
        <taxon>Geminigeraceae</taxon>
        <taxon>Guillardia</taxon>
    </lineage>
</organism>
<dbReference type="NCBIfam" id="TIGR00788">
    <property type="entry name" value="fbt"/>
    <property type="match status" value="1"/>
</dbReference>
<protein>
    <recommendedName>
        <fullName evidence="11">Major facilitator superfamily (MFS) profile domain-containing protein</fullName>
    </recommendedName>
</protein>
<evidence type="ECO:0008006" key="11">
    <source>
        <dbReference type="Google" id="ProtNLM"/>
    </source>
</evidence>
<dbReference type="PANTHER" id="PTHR31585">
    <property type="entry name" value="FOLATE-BIOPTERIN TRANSPORTER 1, CHLOROPLASTIC"/>
    <property type="match status" value="1"/>
</dbReference>
<feature type="transmembrane region" description="Helical" evidence="7">
    <location>
        <begin position="72"/>
        <end position="90"/>
    </location>
</feature>
<dbReference type="eggNOG" id="ENOG502QPYM">
    <property type="taxonomic scope" value="Eukaryota"/>
</dbReference>
<dbReference type="InterPro" id="IPR036259">
    <property type="entry name" value="MFS_trans_sf"/>
</dbReference>
<gene>
    <name evidence="8" type="ORF">GUITHDRAFT_63456</name>
</gene>
<evidence type="ECO:0000313" key="10">
    <source>
        <dbReference type="Proteomes" id="UP000011087"/>
    </source>
</evidence>
<comment type="subcellular location">
    <subcellularLocation>
        <location evidence="1">Membrane</location>
        <topology evidence="1">Multi-pass membrane protein</topology>
    </subcellularLocation>
</comment>
<evidence type="ECO:0000256" key="1">
    <source>
        <dbReference type="ARBA" id="ARBA00004141"/>
    </source>
</evidence>
<evidence type="ECO:0000256" key="4">
    <source>
        <dbReference type="ARBA" id="ARBA00022692"/>
    </source>
</evidence>
<keyword evidence="4 7" id="KW-0812">Transmembrane</keyword>
<dbReference type="CDD" id="cd17484">
    <property type="entry name" value="MFS_FBT"/>
    <property type="match status" value="1"/>
</dbReference>
<feature type="transmembrane region" description="Helical" evidence="7">
    <location>
        <begin position="280"/>
        <end position="299"/>
    </location>
</feature>
<feature type="transmembrane region" description="Helical" evidence="7">
    <location>
        <begin position="96"/>
        <end position="115"/>
    </location>
</feature>
<evidence type="ECO:0000313" key="9">
    <source>
        <dbReference type="EnsemblProtists" id="EKX54301"/>
    </source>
</evidence>
<dbReference type="Proteomes" id="UP000011087">
    <property type="component" value="Unassembled WGS sequence"/>
</dbReference>
<dbReference type="Pfam" id="PF03092">
    <property type="entry name" value="BT1"/>
    <property type="match status" value="1"/>
</dbReference>
<evidence type="ECO:0000256" key="5">
    <source>
        <dbReference type="ARBA" id="ARBA00022989"/>
    </source>
</evidence>
<dbReference type="GeneID" id="17311356"/>
<sequence>MFYFVTSWVLFLQGISSMSSLAVSYFYKNTLQVEPALLSTITSLTALPWTIKPLYGFLSDGWPILGYRRKPYLMISGILGSVSWFCMAVFVNDVWFGFVCMFIASMGMAVSNVIAEGMVVEKSRGQTQEFASHLQAFVHGAQAIGGIIAAYFGGFLLQYLADRHMFMLCAIFPLTIIVVALISPEVRFDGDLTAIRADMAGKLKELWEAFQHPQIYKPVAFVFMLNATPATGATWFYFYTNVLHFSSTFLGTINVVGAICSLGGVLIFGNFLANTPFRPILIWSTIISTVFGLTQLALVFRWNREWGIPDAAFCIGESAILSVLGWINTMPILVLAARLCPVGMEATMYALIMSVNNLGGVIGTQFGALITWGLGVTDSNLDNFWILVLICNLSTVLPLVFIGWIPPDGEDYGAEITAESERNQHKQKA</sequence>
<evidence type="ECO:0000256" key="2">
    <source>
        <dbReference type="ARBA" id="ARBA00007015"/>
    </source>
</evidence>
<dbReference type="OMA" id="MTGRLKW"/>
<comment type="similarity">
    <text evidence="2">Belongs to the major facilitator superfamily. Folate-biopterin transporter (TC 2.A.71) family.</text>
</comment>
<feature type="transmembrane region" description="Helical" evidence="7">
    <location>
        <begin position="319"/>
        <end position="337"/>
    </location>
</feature>
<keyword evidence="5 7" id="KW-1133">Transmembrane helix</keyword>
<feature type="transmembrane region" description="Helical" evidence="7">
    <location>
        <begin position="219"/>
        <end position="238"/>
    </location>
</feature>
<accession>L1K0F3</accession>
<keyword evidence="3" id="KW-0813">Transport</keyword>
<dbReference type="InterPro" id="IPR039309">
    <property type="entry name" value="BT1"/>
</dbReference>
<proteinExistence type="inferred from homology"/>
<dbReference type="AlphaFoldDB" id="L1K0F3"/>
<keyword evidence="6 7" id="KW-0472">Membrane</keyword>
<reference evidence="9" key="3">
    <citation type="submission" date="2016-03" db="UniProtKB">
        <authorList>
            <consortium name="EnsemblProtists"/>
        </authorList>
    </citation>
    <scope>IDENTIFICATION</scope>
</reference>
<feature type="transmembrane region" description="Helical" evidence="7">
    <location>
        <begin position="165"/>
        <end position="182"/>
    </location>
</feature>
<evidence type="ECO:0000256" key="6">
    <source>
        <dbReference type="ARBA" id="ARBA00023136"/>
    </source>
</evidence>
<feature type="transmembrane region" description="Helical" evidence="7">
    <location>
        <begin position="250"/>
        <end position="273"/>
    </location>
</feature>
<feature type="transmembrane region" description="Helical" evidence="7">
    <location>
        <begin position="136"/>
        <end position="159"/>
    </location>
</feature>
<feature type="transmembrane region" description="Helical" evidence="7">
    <location>
        <begin position="32"/>
        <end position="51"/>
    </location>
</feature>
<dbReference type="InterPro" id="IPR004324">
    <property type="entry name" value="FBT"/>
</dbReference>
<dbReference type="PANTHER" id="PTHR31585:SF0">
    <property type="entry name" value="FOLATE-BIOPTERIN TRANSPORTER 1, CHLOROPLASTIC"/>
    <property type="match status" value="1"/>
</dbReference>
<dbReference type="GO" id="GO:0016020">
    <property type="term" value="C:membrane"/>
    <property type="evidence" value="ECO:0007669"/>
    <property type="project" value="UniProtKB-SubCell"/>
</dbReference>
<reference evidence="8 10" key="1">
    <citation type="journal article" date="2012" name="Nature">
        <title>Algal genomes reveal evolutionary mosaicism and the fate of nucleomorphs.</title>
        <authorList>
            <consortium name="DOE Joint Genome Institute"/>
            <person name="Curtis B.A."/>
            <person name="Tanifuji G."/>
            <person name="Burki F."/>
            <person name="Gruber A."/>
            <person name="Irimia M."/>
            <person name="Maruyama S."/>
            <person name="Arias M.C."/>
            <person name="Ball S.G."/>
            <person name="Gile G.H."/>
            <person name="Hirakawa Y."/>
            <person name="Hopkins J.F."/>
            <person name="Kuo A."/>
            <person name="Rensing S.A."/>
            <person name="Schmutz J."/>
            <person name="Symeonidi A."/>
            <person name="Elias M."/>
            <person name="Eveleigh R.J."/>
            <person name="Herman E.K."/>
            <person name="Klute M.J."/>
            <person name="Nakayama T."/>
            <person name="Obornik M."/>
            <person name="Reyes-Prieto A."/>
            <person name="Armbrust E.V."/>
            <person name="Aves S.J."/>
            <person name="Beiko R.G."/>
            <person name="Coutinho P."/>
            <person name="Dacks J.B."/>
            <person name="Durnford D.G."/>
            <person name="Fast N.M."/>
            <person name="Green B.R."/>
            <person name="Grisdale C.J."/>
            <person name="Hempel F."/>
            <person name="Henrissat B."/>
            <person name="Hoppner M.P."/>
            <person name="Ishida K."/>
            <person name="Kim E."/>
            <person name="Koreny L."/>
            <person name="Kroth P.G."/>
            <person name="Liu Y."/>
            <person name="Malik S.B."/>
            <person name="Maier U.G."/>
            <person name="McRose D."/>
            <person name="Mock T."/>
            <person name="Neilson J.A."/>
            <person name="Onodera N.T."/>
            <person name="Poole A.M."/>
            <person name="Pritham E.J."/>
            <person name="Richards T.A."/>
            <person name="Rocap G."/>
            <person name="Roy S.W."/>
            <person name="Sarai C."/>
            <person name="Schaack S."/>
            <person name="Shirato S."/>
            <person name="Slamovits C.H."/>
            <person name="Spencer D.F."/>
            <person name="Suzuki S."/>
            <person name="Worden A.Z."/>
            <person name="Zauner S."/>
            <person name="Barry K."/>
            <person name="Bell C."/>
            <person name="Bharti A.K."/>
            <person name="Crow J.A."/>
            <person name="Grimwood J."/>
            <person name="Kramer R."/>
            <person name="Lindquist E."/>
            <person name="Lucas S."/>
            <person name="Salamov A."/>
            <person name="McFadden G.I."/>
            <person name="Lane C.E."/>
            <person name="Keeling P.J."/>
            <person name="Gray M.W."/>
            <person name="Grigoriev I.V."/>
            <person name="Archibald J.M."/>
        </authorList>
    </citation>
    <scope>NUCLEOTIDE SEQUENCE</scope>
    <source>
        <strain evidence="8 10">CCMP2712</strain>
    </source>
</reference>
<reference evidence="10" key="2">
    <citation type="submission" date="2012-11" db="EMBL/GenBank/DDBJ databases">
        <authorList>
            <person name="Kuo A."/>
            <person name="Curtis B.A."/>
            <person name="Tanifuji G."/>
            <person name="Burki F."/>
            <person name="Gruber A."/>
            <person name="Irimia M."/>
            <person name="Maruyama S."/>
            <person name="Arias M.C."/>
            <person name="Ball S.G."/>
            <person name="Gile G.H."/>
            <person name="Hirakawa Y."/>
            <person name="Hopkins J.F."/>
            <person name="Rensing S.A."/>
            <person name="Schmutz J."/>
            <person name="Symeonidi A."/>
            <person name="Elias M."/>
            <person name="Eveleigh R.J."/>
            <person name="Herman E.K."/>
            <person name="Klute M.J."/>
            <person name="Nakayama T."/>
            <person name="Obornik M."/>
            <person name="Reyes-Prieto A."/>
            <person name="Armbrust E.V."/>
            <person name="Aves S.J."/>
            <person name="Beiko R.G."/>
            <person name="Coutinho P."/>
            <person name="Dacks J.B."/>
            <person name="Durnford D.G."/>
            <person name="Fast N.M."/>
            <person name="Green B.R."/>
            <person name="Grisdale C."/>
            <person name="Hempe F."/>
            <person name="Henrissat B."/>
            <person name="Hoppner M.P."/>
            <person name="Ishida K.-I."/>
            <person name="Kim E."/>
            <person name="Koreny L."/>
            <person name="Kroth P.G."/>
            <person name="Liu Y."/>
            <person name="Malik S.-B."/>
            <person name="Maier U.G."/>
            <person name="McRose D."/>
            <person name="Mock T."/>
            <person name="Neilson J.A."/>
            <person name="Onodera N.T."/>
            <person name="Poole A.M."/>
            <person name="Pritham E.J."/>
            <person name="Richards T.A."/>
            <person name="Rocap G."/>
            <person name="Roy S.W."/>
            <person name="Sarai C."/>
            <person name="Schaack S."/>
            <person name="Shirato S."/>
            <person name="Slamovits C.H."/>
            <person name="Spencer D.F."/>
            <person name="Suzuki S."/>
            <person name="Worden A.Z."/>
            <person name="Zauner S."/>
            <person name="Barry K."/>
            <person name="Bell C."/>
            <person name="Bharti A.K."/>
            <person name="Crow J.A."/>
            <person name="Grimwood J."/>
            <person name="Kramer R."/>
            <person name="Lindquist E."/>
            <person name="Lucas S."/>
            <person name="Salamov A."/>
            <person name="McFadden G.I."/>
            <person name="Lane C.E."/>
            <person name="Keeling P.J."/>
            <person name="Gray M.W."/>
            <person name="Grigoriev I.V."/>
            <person name="Archibald J.M."/>
        </authorList>
    </citation>
    <scope>NUCLEOTIDE SEQUENCE</scope>
    <source>
        <strain evidence="10">CCMP2712</strain>
    </source>
</reference>
<evidence type="ECO:0000313" key="8">
    <source>
        <dbReference type="EMBL" id="EKX54301.1"/>
    </source>
</evidence>
<dbReference type="OrthoDB" id="754047at2759"/>
<evidence type="ECO:0000256" key="3">
    <source>
        <dbReference type="ARBA" id="ARBA00022448"/>
    </source>
</evidence>
<dbReference type="HOGENOM" id="CLU_018563_3_2_1"/>
<dbReference type="PaxDb" id="55529-EKX54301"/>
<dbReference type="EnsemblProtists" id="EKX54301">
    <property type="protein sequence ID" value="EKX54301"/>
    <property type="gene ID" value="GUITHDRAFT_63456"/>
</dbReference>